<evidence type="ECO:0000313" key="2">
    <source>
        <dbReference type="EMBL" id="MFE4105354.1"/>
    </source>
</evidence>
<proteinExistence type="predicted"/>
<organism evidence="2 3">
    <name type="scientific">Almyronema epifaneia S1</name>
    <dbReference type="NCBI Taxonomy" id="2991925"/>
    <lineage>
        <taxon>Bacteria</taxon>
        <taxon>Bacillati</taxon>
        <taxon>Cyanobacteriota</taxon>
        <taxon>Cyanophyceae</taxon>
        <taxon>Nodosilineales</taxon>
        <taxon>Nodosilineaceae</taxon>
        <taxon>Almyronema</taxon>
        <taxon>Almyronema epifaneia</taxon>
    </lineage>
</organism>
<protein>
    <submittedName>
        <fullName evidence="2">Uncharacterized protein</fullName>
    </submittedName>
</protein>
<sequence>MNRYILGAILAGATVLVMYGVGSGNQVASWIDNLGQSTSDGANQVANNFEPVSGSEPIQQAGQLAQRQTPQASPVSASDNFGEPTEQAQDTADTNSGQSQAGTTDTGASGTPAPTGSAGGESSQSGQAVDTSIPALW</sequence>
<comment type="caution">
    <text evidence="2">The sequence shown here is derived from an EMBL/GenBank/DDBJ whole genome shotgun (WGS) entry which is preliminary data.</text>
</comment>
<evidence type="ECO:0000313" key="3">
    <source>
        <dbReference type="Proteomes" id="UP001600165"/>
    </source>
</evidence>
<feature type="compositionally biased region" description="Polar residues" evidence="1">
    <location>
        <begin position="56"/>
        <end position="79"/>
    </location>
</feature>
<dbReference type="RefSeq" id="WP_377961736.1">
    <property type="nucleotide sequence ID" value="NZ_JBHZOL010000021.1"/>
</dbReference>
<accession>A0ABW6ID78</accession>
<gene>
    <name evidence="2" type="ORF">ACFVKH_03625</name>
</gene>
<dbReference type="Proteomes" id="UP001600165">
    <property type="component" value="Unassembled WGS sequence"/>
</dbReference>
<evidence type="ECO:0000256" key="1">
    <source>
        <dbReference type="SAM" id="MobiDB-lite"/>
    </source>
</evidence>
<dbReference type="EMBL" id="JBHZOL010000021">
    <property type="protein sequence ID" value="MFE4105354.1"/>
    <property type="molecule type" value="Genomic_DNA"/>
</dbReference>
<name>A0ABW6ID78_9CYAN</name>
<feature type="compositionally biased region" description="Polar residues" evidence="1">
    <location>
        <begin position="35"/>
        <end position="47"/>
    </location>
</feature>
<feature type="region of interest" description="Disordered" evidence="1">
    <location>
        <begin position="35"/>
        <end position="137"/>
    </location>
</feature>
<keyword evidence="3" id="KW-1185">Reference proteome</keyword>
<feature type="compositionally biased region" description="Polar residues" evidence="1">
    <location>
        <begin position="86"/>
        <end position="114"/>
    </location>
</feature>
<reference evidence="2 3" key="1">
    <citation type="submission" date="2024-10" db="EMBL/GenBank/DDBJ databases">
        <authorList>
            <person name="Ratan Roy A."/>
            <person name="Morales Sandoval P.H."/>
            <person name="De Los Santos Villalobos S."/>
            <person name="Chakraborty S."/>
            <person name="Mukherjee J."/>
        </authorList>
    </citation>
    <scope>NUCLEOTIDE SEQUENCE [LARGE SCALE GENOMIC DNA]</scope>
    <source>
        <strain evidence="2 3">S1</strain>
    </source>
</reference>